<accession>A0ACC0C879</accession>
<gene>
    <name evidence="1" type="ORF">M9H77_02400</name>
</gene>
<organism evidence="1 2">
    <name type="scientific">Catharanthus roseus</name>
    <name type="common">Madagascar periwinkle</name>
    <name type="synonym">Vinca rosea</name>
    <dbReference type="NCBI Taxonomy" id="4058"/>
    <lineage>
        <taxon>Eukaryota</taxon>
        <taxon>Viridiplantae</taxon>
        <taxon>Streptophyta</taxon>
        <taxon>Embryophyta</taxon>
        <taxon>Tracheophyta</taxon>
        <taxon>Spermatophyta</taxon>
        <taxon>Magnoliopsida</taxon>
        <taxon>eudicotyledons</taxon>
        <taxon>Gunneridae</taxon>
        <taxon>Pentapetalae</taxon>
        <taxon>asterids</taxon>
        <taxon>lamiids</taxon>
        <taxon>Gentianales</taxon>
        <taxon>Apocynaceae</taxon>
        <taxon>Rauvolfioideae</taxon>
        <taxon>Vinceae</taxon>
        <taxon>Catharanthinae</taxon>
        <taxon>Catharanthus</taxon>
    </lineage>
</organism>
<name>A0ACC0C879_CATRO</name>
<dbReference type="EMBL" id="CM044701">
    <property type="protein sequence ID" value="KAI5681173.1"/>
    <property type="molecule type" value="Genomic_DNA"/>
</dbReference>
<reference evidence="2" key="1">
    <citation type="journal article" date="2023" name="Nat. Plants">
        <title>Single-cell RNA sequencing provides a high-resolution roadmap for understanding the multicellular compartmentation of specialized metabolism.</title>
        <authorList>
            <person name="Sun S."/>
            <person name="Shen X."/>
            <person name="Li Y."/>
            <person name="Li Y."/>
            <person name="Wang S."/>
            <person name="Li R."/>
            <person name="Zhang H."/>
            <person name="Shen G."/>
            <person name="Guo B."/>
            <person name="Wei J."/>
            <person name="Xu J."/>
            <person name="St-Pierre B."/>
            <person name="Chen S."/>
            <person name="Sun C."/>
        </authorList>
    </citation>
    <scope>NUCLEOTIDE SEQUENCE [LARGE SCALE GENOMIC DNA]</scope>
</reference>
<protein>
    <submittedName>
        <fullName evidence="1">Uncharacterized protein</fullName>
    </submittedName>
</protein>
<evidence type="ECO:0000313" key="2">
    <source>
        <dbReference type="Proteomes" id="UP001060085"/>
    </source>
</evidence>
<dbReference type="Proteomes" id="UP001060085">
    <property type="component" value="Linkage Group LG01"/>
</dbReference>
<keyword evidence="2" id="KW-1185">Reference proteome</keyword>
<proteinExistence type="predicted"/>
<evidence type="ECO:0000313" key="1">
    <source>
        <dbReference type="EMBL" id="KAI5681173.1"/>
    </source>
</evidence>
<comment type="caution">
    <text evidence="1">The sequence shown here is derived from an EMBL/GenBank/DDBJ whole genome shotgun (WGS) entry which is preliminary data.</text>
</comment>
<sequence>MDINFTFSTLLEQSYLSHVSIIGDARAISFGSGLFLVVSSSSKTQLVMNNDISGEPSCFDCELVHDDSFFDAKVGGFLEFNYALFVKKILKVLGVWGELWVSVVEEDQVLLKAKITGKLNWRFLSYTTRVILCFENKNITISLTGIRKKRT</sequence>